<reference evidence="3" key="1">
    <citation type="journal article" date="2011" name="Nat. Commun.">
        <title>Effector diversification within compartments of the Leptosphaeria maculans genome affected by Repeat-Induced Point mutations.</title>
        <authorList>
            <person name="Rouxel T."/>
            <person name="Grandaubert J."/>
            <person name="Hane J.K."/>
            <person name="Hoede C."/>
            <person name="van de Wouw A.P."/>
            <person name="Couloux A."/>
            <person name="Dominguez V."/>
            <person name="Anthouard V."/>
            <person name="Bally P."/>
            <person name="Bourras S."/>
            <person name="Cozijnsen A.J."/>
            <person name="Ciuffetti L.M."/>
            <person name="Degrave A."/>
            <person name="Dilmaghani A."/>
            <person name="Duret L."/>
            <person name="Fudal I."/>
            <person name="Goodwin S.B."/>
            <person name="Gout L."/>
            <person name="Glaser N."/>
            <person name="Linglin J."/>
            <person name="Kema G.H.J."/>
            <person name="Lapalu N."/>
            <person name="Lawrence C.B."/>
            <person name="May K."/>
            <person name="Meyer M."/>
            <person name="Ollivier B."/>
            <person name="Poulain J."/>
            <person name="Schoch C.L."/>
            <person name="Simon A."/>
            <person name="Spatafora J.W."/>
            <person name="Stachowiak A."/>
            <person name="Turgeon B.G."/>
            <person name="Tyler B.M."/>
            <person name="Vincent D."/>
            <person name="Weissenbach J."/>
            <person name="Amselem J."/>
            <person name="Quesneville H."/>
            <person name="Oliver R.P."/>
            <person name="Wincker P."/>
            <person name="Balesdent M.-H."/>
            <person name="Howlett B.J."/>
        </authorList>
    </citation>
    <scope>NUCLEOTIDE SEQUENCE [LARGE SCALE GENOMIC DNA]</scope>
    <source>
        <strain evidence="3">JN3 / isolate v23.1.3 / race Av1-4-5-6-7-8</strain>
    </source>
</reference>
<protein>
    <submittedName>
        <fullName evidence="2">Predicted protein</fullName>
    </submittedName>
</protein>
<evidence type="ECO:0000313" key="3">
    <source>
        <dbReference type="Proteomes" id="UP000002668"/>
    </source>
</evidence>
<evidence type="ECO:0000256" key="1">
    <source>
        <dbReference type="SAM" id="MobiDB-lite"/>
    </source>
</evidence>
<dbReference type="GeneID" id="13291064"/>
<name>E4ZT12_LEPMJ</name>
<accession>E4ZT12</accession>
<feature type="compositionally biased region" description="Polar residues" evidence="1">
    <location>
        <begin position="131"/>
        <end position="141"/>
    </location>
</feature>
<dbReference type="VEuPathDB" id="FungiDB:LEMA_P120910.1"/>
<dbReference type="OMA" id="PEGSEYM"/>
<gene>
    <name evidence="2" type="ORF">LEMA_P120910.1</name>
</gene>
<dbReference type="Proteomes" id="UP000002668">
    <property type="component" value="Genome"/>
</dbReference>
<feature type="compositionally biased region" description="Basic and acidic residues" evidence="1">
    <location>
        <begin position="278"/>
        <end position="294"/>
    </location>
</feature>
<feature type="region of interest" description="Disordered" evidence="1">
    <location>
        <begin position="117"/>
        <end position="145"/>
    </location>
</feature>
<dbReference type="AlphaFoldDB" id="E4ZT12"/>
<organism evidence="3">
    <name type="scientific">Leptosphaeria maculans (strain JN3 / isolate v23.1.3 / race Av1-4-5-6-7-8)</name>
    <name type="common">Blackleg fungus</name>
    <name type="synonym">Phoma lingam</name>
    <dbReference type="NCBI Taxonomy" id="985895"/>
    <lineage>
        <taxon>Eukaryota</taxon>
        <taxon>Fungi</taxon>
        <taxon>Dikarya</taxon>
        <taxon>Ascomycota</taxon>
        <taxon>Pezizomycotina</taxon>
        <taxon>Dothideomycetes</taxon>
        <taxon>Pleosporomycetidae</taxon>
        <taxon>Pleosporales</taxon>
        <taxon>Pleosporineae</taxon>
        <taxon>Leptosphaeriaceae</taxon>
        <taxon>Plenodomus</taxon>
        <taxon>Plenodomus lingam/Leptosphaeria maculans species complex</taxon>
    </lineage>
</organism>
<proteinExistence type="predicted"/>
<dbReference type="eggNOG" id="ENOG502R92F">
    <property type="taxonomic scope" value="Eukaryota"/>
</dbReference>
<dbReference type="HOGENOM" id="CLU_816546_0_0_1"/>
<sequence length="340" mass="38379">MAIGYERIQCRACYRVLAIASANGLVPENSGPQDCDTCWPFSAYYNAVQNVDREWAEMEPKRDSLKARQIARLNHIQIHMEFDNWLLKIEAVQDGEPHTKGSADDIKKGGELIRNLDQQQQQHVTKRRFSDSSTPQYTTDDTLSDELPDKQAHEQQGGSLSLFPSPEKSCRTSLLSHRKRLKFSDSVEFRDDYRDSAEYLRTDESYVRGRYAPPDGSEYLDTSGSAQTFLKFSGVRRVKGNWVEVRDTDTATKRKDKQAALEGAPDDAGTLRGPACDAPRKINDNEGAPRDQRALRLARRTKDTSGTSVIQVKRLARPAKDSLDQKAMQTSLSSTFQLNK</sequence>
<dbReference type="RefSeq" id="XP_003838044.1">
    <property type="nucleotide sequence ID" value="XM_003837996.1"/>
</dbReference>
<dbReference type="OrthoDB" id="3800892at2759"/>
<keyword evidence="3" id="KW-1185">Reference proteome</keyword>
<dbReference type="InParanoid" id="E4ZT12"/>
<evidence type="ECO:0000313" key="2">
    <source>
        <dbReference type="EMBL" id="CBX94600.1"/>
    </source>
</evidence>
<feature type="compositionally biased region" description="Basic and acidic residues" evidence="1">
    <location>
        <begin position="249"/>
        <end position="259"/>
    </location>
</feature>
<feature type="compositionally biased region" description="Polar residues" evidence="1">
    <location>
        <begin position="327"/>
        <end position="340"/>
    </location>
</feature>
<dbReference type="EMBL" id="FP929123">
    <property type="protein sequence ID" value="CBX94600.1"/>
    <property type="molecule type" value="Genomic_DNA"/>
</dbReference>
<feature type="region of interest" description="Disordered" evidence="1">
    <location>
        <begin position="249"/>
        <end position="340"/>
    </location>
</feature>